<reference evidence="7" key="2">
    <citation type="journal article" date="2020" name="Int. J. Syst. Evol. Microbiol.">
        <title>Genomic insights into a novel species Rhodoferax aquaticus sp. nov., isolated from freshwater.</title>
        <authorList>
            <person name="Li T."/>
            <person name="Zhuo Y."/>
            <person name="Jin C.Z."/>
            <person name="Wu X."/>
            <person name="Ko S.R."/>
            <person name="Jin F.J."/>
            <person name="Ahn C.Y."/>
            <person name="Oh H.M."/>
            <person name="Lee H.G."/>
            <person name="Jin L."/>
        </authorList>
    </citation>
    <scope>NUCLEOTIDE SEQUENCE [LARGE SCALE GENOMIC DNA]</scope>
    <source>
        <strain evidence="7">Gr-4</strain>
    </source>
</reference>
<name>A0A515EP01_9BURK</name>
<dbReference type="SMART" id="SM00388">
    <property type="entry name" value="HisKA"/>
    <property type="match status" value="1"/>
</dbReference>
<dbReference type="InterPro" id="IPR036097">
    <property type="entry name" value="HisK_dim/P_sf"/>
</dbReference>
<dbReference type="EMBL" id="CP036282">
    <property type="protein sequence ID" value="QDL54381.1"/>
    <property type="molecule type" value="Genomic_DNA"/>
</dbReference>
<proteinExistence type="predicted"/>
<dbReference type="InterPro" id="IPR003661">
    <property type="entry name" value="HisK_dim/P_dom"/>
</dbReference>
<keyword evidence="3" id="KW-0597">Phosphoprotein</keyword>
<accession>A0A515EP01</accession>
<keyword evidence="4" id="KW-0902">Two-component regulatory system</keyword>
<evidence type="ECO:0000256" key="2">
    <source>
        <dbReference type="ARBA" id="ARBA00012438"/>
    </source>
</evidence>
<dbReference type="Gene3D" id="1.10.287.130">
    <property type="match status" value="1"/>
</dbReference>
<dbReference type="PANTHER" id="PTHR45339">
    <property type="entry name" value="HYBRID SIGNAL TRANSDUCTION HISTIDINE KINASE J"/>
    <property type="match status" value="1"/>
</dbReference>
<dbReference type="PANTHER" id="PTHR45339:SF1">
    <property type="entry name" value="HYBRID SIGNAL TRANSDUCTION HISTIDINE KINASE J"/>
    <property type="match status" value="1"/>
</dbReference>
<dbReference type="Pfam" id="PF00512">
    <property type="entry name" value="HisKA"/>
    <property type="match status" value="1"/>
</dbReference>
<dbReference type="Proteomes" id="UP000317365">
    <property type="component" value="Chromosome"/>
</dbReference>
<dbReference type="GO" id="GO:0000155">
    <property type="term" value="F:phosphorelay sensor kinase activity"/>
    <property type="evidence" value="ECO:0007669"/>
    <property type="project" value="InterPro"/>
</dbReference>
<dbReference type="SUPFAM" id="SSF47384">
    <property type="entry name" value="Homodimeric domain of signal transducing histidine kinase"/>
    <property type="match status" value="1"/>
</dbReference>
<evidence type="ECO:0000256" key="3">
    <source>
        <dbReference type="ARBA" id="ARBA00022553"/>
    </source>
</evidence>
<feature type="domain" description="Histidine kinase" evidence="5">
    <location>
        <begin position="1"/>
        <end position="102"/>
    </location>
</feature>
<dbReference type="RefSeq" id="WP_142811249.1">
    <property type="nucleotide sequence ID" value="NZ_CP036282.1"/>
</dbReference>
<protein>
    <recommendedName>
        <fullName evidence="2">histidine kinase</fullName>
        <ecNumber evidence="2">2.7.13.3</ecNumber>
    </recommendedName>
</protein>
<sequence length="102" mass="11243">MSHEIRTPMNGIMGMTDLTLDTTLTATQRSYLEAVKSSAASLLVILNSILDFSKIEAGKIELESIAFDIGQLVRDTLQGIQVRANQKQLVLRFDSPQNLPPI</sequence>
<gene>
    <name evidence="6" type="ORF">EXZ61_09515</name>
</gene>
<dbReference type="InterPro" id="IPR005467">
    <property type="entry name" value="His_kinase_dom"/>
</dbReference>
<reference evidence="7" key="1">
    <citation type="submission" date="2019-02" db="EMBL/GenBank/DDBJ databases">
        <title>Complete genome sequence of Rhodoferax sp. Gr-4.</title>
        <authorList>
            <person name="Jin L."/>
        </authorList>
    </citation>
    <scope>NUCLEOTIDE SEQUENCE [LARGE SCALE GENOMIC DNA]</scope>
    <source>
        <strain evidence="7">Gr-4</strain>
    </source>
</reference>
<evidence type="ECO:0000259" key="5">
    <source>
        <dbReference type="PROSITE" id="PS50109"/>
    </source>
</evidence>
<evidence type="ECO:0000313" key="6">
    <source>
        <dbReference type="EMBL" id="QDL54381.1"/>
    </source>
</evidence>
<dbReference type="KEGG" id="rhg:EXZ61_09515"/>
<evidence type="ECO:0000256" key="1">
    <source>
        <dbReference type="ARBA" id="ARBA00000085"/>
    </source>
</evidence>
<keyword evidence="7" id="KW-1185">Reference proteome</keyword>
<evidence type="ECO:0000256" key="4">
    <source>
        <dbReference type="ARBA" id="ARBA00023012"/>
    </source>
</evidence>
<organism evidence="6 7">
    <name type="scientific">Rhodoferax aquaticus</name>
    <dbReference type="NCBI Taxonomy" id="2527691"/>
    <lineage>
        <taxon>Bacteria</taxon>
        <taxon>Pseudomonadati</taxon>
        <taxon>Pseudomonadota</taxon>
        <taxon>Betaproteobacteria</taxon>
        <taxon>Burkholderiales</taxon>
        <taxon>Comamonadaceae</taxon>
        <taxon>Rhodoferax</taxon>
    </lineage>
</organism>
<evidence type="ECO:0000313" key="7">
    <source>
        <dbReference type="Proteomes" id="UP000317365"/>
    </source>
</evidence>
<dbReference type="PROSITE" id="PS50109">
    <property type="entry name" value="HIS_KIN"/>
    <property type="match status" value="1"/>
</dbReference>
<dbReference type="AlphaFoldDB" id="A0A515EP01"/>
<comment type="catalytic activity">
    <reaction evidence="1">
        <text>ATP + protein L-histidine = ADP + protein N-phospho-L-histidine.</text>
        <dbReference type="EC" id="2.7.13.3"/>
    </reaction>
</comment>
<dbReference type="EC" id="2.7.13.3" evidence="2"/>
<dbReference type="CDD" id="cd00082">
    <property type="entry name" value="HisKA"/>
    <property type="match status" value="1"/>
</dbReference>